<evidence type="ECO:0000313" key="3">
    <source>
        <dbReference type="EMBL" id="MEB3067788.1"/>
    </source>
</evidence>
<proteinExistence type="predicted"/>
<dbReference type="Gene3D" id="6.20.50.110">
    <property type="entry name" value="Methyltransferase, zinc-binding domain"/>
    <property type="match status" value="1"/>
</dbReference>
<dbReference type="InterPro" id="IPR038576">
    <property type="entry name" value="Methyltransf_Zn-bd_dom_put_sf"/>
</dbReference>
<keyword evidence="3" id="KW-0808">Transferase</keyword>
<evidence type="ECO:0000313" key="4">
    <source>
        <dbReference type="Proteomes" id="UP001299283"/>
    </source>
</evidence>
<dbReference type="InterPro" id="IPR013630">
    <property type="entry name" value="Methyltransf_Zn-bd_dom_put"/>
</dbReference>
<dbReference type="GO" id="GO:0032259">
    <property type="term" value="P:methylation"/>
    <property type="evidence" value="ECO:0007669"/>
    <property type="project" value="UniProtKB-KW"/>
</dbReference>
<organism evidence="3 4">
    <name type="scientific">[Mycobacterium] vasticus</name>
    <dbReference type="NCBI Taxonomy" id="2875777"/>
    <lineage>
        <taxon>Bacteria</taxon>
        <taxon>Bacillati</taxon>
        <taxon>Actinomycetota</taxon>
        <taxon>Actinomycetes</taxon>
        <taxon>Mycobacteriales</taxon>
        <taxon>Mycobacteriaceae</taxon>
        <taxon>Mycolicibacter</taxon>
    </lineage>
</organism>
<protein>
    <submittedName>
        <fullName evidence="3">Class I SAM-dependent methyltransferase</fullName>
    </submittedName>
</protein>
<name>A0ABU5YRP8_9MYCO</name>
<evidence type="ECO:0000259" key="1">
    <source>
        <dbReference type="Pfam" id="PF08421"/>
    </source>
</evidence>
<sequence length="375" mass="39800">MSRCRGCGSAELCRVLDLGAVPAADDFPSASEPVTAAESSHPLAMNLCGGCGLAQLADDDTNTAEPRGIEPQALRDQALDAVARVADSGWLRGTTVREFGSPHGGTWLPLLATRGYTPARKADVVLDSFGIMHEPDQRLAFEQRAAATAGDGVLLLQFHSLLSIVEHRQWSGLRHGHFAYYSLTAIARLLAAAGMSVVTAWQFDLYGGTVLLAAVHGRVAPDAAVEAILRREREVGVTDPAAVGRLQSAASNHAAALRDWLNAQAENGQSIYGYGATSRVAALFSMAGVRTPLIRAIADASPAKQGRRIPGTDVAIIAPEQLVLAEPDAVLLMLPDLYDEVRRTYPGLEGRWRIDAMAGEGYPSVPARPLVPARS</sequence>
<keyword evidence="4" id="KW-1185">Reference proteome</keyword>
<dbReference type="Proteomes" id="UP001299283">
    <property type="component" value="Unassembled WGS sequence"/>
</dbReference>
<evidence type="ECO:0000259" key="2">
    <source>
        <dbReference type="Pfam" id="PF08484"/>
    </source>
</evidence>
<keyword evidence="3" id="KW-0489">Methyltransferase</keyword>
<reference evidence="3 4" key="1">
    <citation type="submission" date="2023-12" db="EMBL/GenBank/DDBJ databases">
        <title>Description of new species of Mycobacterium terrae complex isolated from sewage at the Sao Paulo Zoological Park Foundation in Brazil.</title>
        <authorList>
            <person name="Romagnoli C.L."/>
            <person name="Conceicao E.C."/>
            <person name="Machado E."/>
            <person name="Barreto L.B.P.F."/>
            <person name="Sharma A."/>
            <person name="Silva N.M."/>
            <person name="Marques L.E."/>
            <person name="Juliana M.A."/>
            <person name="Lourenco M.C.S."/>
            <person name="Digiampietri L.A."/>
            <person name="Suffys P.N."/>
            <person name="Viana-Niero C."/>
        </authorList>
    </citation>
    <scope>NUCLEOTIDE SEQUENCE [LARGE SCALE GENOMIC DNA]</scope>
    <source>
        <strain evidence="3 4">MYC017</strain>
    </source>
</reference>
<dbReference type="Pfam" id="PF13489">
    <property type="entry name" value="Methyltransf_23"/>
    <property type="match status" value="1"/>
</dbReference>
<dbReference type="SUPFAM" id="SSF53335">
    <property type="entry name" value="S-adenosyl-L-methionine-dependent methyltransferases"/>
    <property type="match status" value="1"/>
</dbReference>
<dbReference type="InterPro" id="IPR013691">
    <property type="entry name" value="MeTrfase_14"/>
</dbReference>
<dbReference type="Gene3D" id="3.40.50.150">
    <property type="entry name" value="Vaccinia Virus protein VP39"/>
    <property type="match status" value="1"/>
</dbReference>
<dbReference type="GO" id="GO:0008168">
    <property type="term" value="F:methyltransferase activity"/>
    <property type="evidence" value="ECO:0007669"/>
    <property type="project" value="UniProtKB-KW"/>
</dbReference>
<dbReference type="Pfam" id="PF08421">
    <property type="entry name" value="Methyltransf_13"/>
    <property type="match status" value="1"/>
</dbReference>
<comment type="caution">
    <text evidence="3">The sequence shown here is derived from an EMBL/GenBank/DDBJ whole genome shotgun (WGS) entry which is preliminary data.</text>
</comment>
<accession>A0ABU5YRP8</accession>
<feature type="domain" description="C-methyltransferase" evidence="2">
    <location>
        <begin position="206"/>
        <end position="343"/>
    </location>
</feature>
<dbReference type="EMBL" id="JAYJJQ010000001">
    <property type="protein sequence ID" value="MEB3067788.1"/>
    <property type="molecule type" value="Genomic_DNA"/>
</dbReference>
<feature type="domain" description="Methyltransferase putative zinc binding" evidence="1">
    <location>
        <begin position="4"/>
        <end position="58"/>
    </location>
</feature>
<gene>
    <name evidence="3" type="ORF">K5L39_01170</name>
</gene>
<dbReference type="Pfam" id="PF08484">
    <property type="entry name" value="Methyltransf_14"/>
    <property type="match status" value="1"/>
</dbReference>
<dbReference type="Gene3D" id="3.40.50.720">
    <property type="entry name" value="NAD(P)-binding Rossmann-like Domain"/>
    <property type="match status" value="1"/>
</dbReference>
<dbReference type="RefSeq" id="WP_225399354.1">
    <property type="nucleotide sequence ID" value="NZ_JAYJJQ010000001.1"/>
</dbReference>
<dbReference type="InterPro" id="IPR029063">
    <property type="entry name" value="SAM-dependent_MTases_sf"/>
</dbReference>